<dbReference type="HOGENOM" id="CLU_3096635_0_0_4"/>
<sequence length="51" mass="5600">MHRECASARRCLDPASLDERIRVRRPARSSVRCGRGGAPSGRAPTPAVAWR</sequence>
<evidence type="ECO:0000313" key="2">
    <source>
        <dbReference type="EMBL" id="ABC36711.1"/>
    </source>
</evidence>
<dbReference type="EMBL" id="CP000086">
    <property type="protein sequence ID" value="ABC36711.1"/>
    <property type="molecule type" value="Genomic_DNA"/>
</dbReference>
<dbReference type="Proteomes" id="UP000001930">
    <property type="component" value="Chromosome I"/>
</dbReference>
<evidence type="ECO:0000313" key="3">
    <source>
        <dbReference type="Proteomes" id="UP000001930"/>
    </source>
</evidence>
<keyword evidence="3" id="KW-1185">Reference proteome</keyword>
<protein>
    <submittedName>
        <fullName evidence="2">Uncharacterized protein</fullName>
    </submittedName>
</protein>
<evidence type="ECO:0000256" key="1">
    <source>
        <dbReference type="SAM" id="MobiDB-lite"/>
    </source>
</evidence>
<organism evidence="2 3">
    <name type="scientific">Burkholderia thailandensis (strain ATCC 700388 / DSM 13276 / CCUG 48851 / CIP 106301 / E264)</name>
    <dbReference type="NCBI Taxonomy" id="271848"/>
    <lineage>
        <taxon>Bacteria</taxon>
        <taxon>Pseudomonadati</taxon>
        <taxon>Pseudomonadota</taxon>
        <taxon>Betaproteobacteria</taxon>
        <taxon>Burkholderiales</taxon>
        <taxon>Burkholderiaceae</taxon>
        <taxon>Burkholderia</taxon>
        <taxon>pseudomallei group</taxon>
    </lineage>
</organism>
<gene>
    <name evidence="2" type="ordered locus">BTH_I1603</name>
</gene>
<accession>Q2SY58</accession>
<feature type="region of interest" description="Disordered" evidence="1">
    <location>
        <begin position="26"/>
        <end position="51"/>
    </location>
</feature>
<reference evidence="2 3" key="1">
    <citation type="journal article" date="2005" name="BMC Genomics">
        <title>Bacterial genome adaptation to niches: divergence of the potential virulence genes in three Burkholderia species of different survival strategies.</title>
        <authorList>
            <person name="Kim H.S."/>
            <person name="Schell M.A."/>
            <person name="Yu Y."/>
            <person name="Ulrich R.L."/>
            <person name="Sarria S.H."/>
            <person name="Nierman W.C."/>
            <person name="DeShazer D."/>
        </authorList>
    </citation>
    <scope>NUCLEOTIDE SEQUENCE [LARGE SCALE GENOMIC DNA]</scope>
    <source>
        <strain evidence="3">ATCC 700388 / DSM 13276 / CCUG 48851 / CIP 106301 / E264</strain>
    </source>
</reference>
<dbReference type="AlphaFoldDB" id="Q2SY58"/>
<name>Q2SY58_BURTA</name>
<proteinExistence type="predicted"/>
<dbReference type="KEGG" id="bte:BTH_I1603"/>